<accession>A0A3M7PW14</accession>
<reference evidence="2 3" key="1">
    <citation type="journal article" date="2018" name="Sci. Rep.">
        <title>Genomic signatures of local adaptation to the degree of environmental predictability in rotifers.</title>
        <authorList>
            <person name="Franch-Gras L."/>
            <person name="Hahn C."/>
            <person name="Garcia-Roger E.M."/>
            <person name="Carmona M.J."/>
            <person name="Serra M."/>
            <person name="Gomez A."/>
        </authorList>
    </citation>
    <scope>NUCLEOTIDE SEQUENCE [LARGE SCALE GENOMIC DNA]</scope>
    <source>
        <strain evidence="2">HYR1</strain>
    </source>
</reference>
<dbReference type="EMBL" id="REGN01008605">
    <property type="protein sequence ID" value="RNA03164.1"/>
    <property type="molecule type" value="Genomic_DNA"/>
</dbReference>
<dbReference type="Proteomes" id="UP000276133">
    <property type="component" value="Unassembled WGS sequence"/>
</dbReference>
<keyword evidence="3" id="KW-1185">Reference proteome</keyword>
<evidence type="ECO:0000256" key="1">
    <source>
        <dbReference type="SAM" id="MobiDB-lite"/>
    </source>
</evidence>
<dbReference type="AlphaFoldDB" id="A0A3M7PW14"/>
<organism evidence="2 3">
    <name type="scientific">Brachionus plicatilis</name>
    <name type="common">Marine rotifer</name>
    <name type="synonym">Brachionus muelleri</name>
    <dbReference type="NCBI Taxonomy" id="10195"/>
    <lineage>
        <taxon>Eukaryota</taxon>
        <taxon>Metazoa</taxon>
        <taxon>Spiralia</taxon>
        <taxon>Gnathifera</taxon>
        <taxon>Rotifera</taxon>
        <taxon>Eurotatoria</taxon>
        <taxon>Monogononta</taxon>
        <taxon>Pseudotrocha</taxon>
        <taxon>Ploima</taxon>
        <taxon>Brachionidae</taxon>
        <taxon>Brachionus</taxon>
    </lineage>
</organism>
<feature type="compositionally biased region" description="Polar residues" evidence="1">
    <location>
        <begin position="160"/>
        <end position="172"/>
    </location>
</feature>
<evidence type="ECO:0000313" key="3">
    <source>
        <dbReference type="Proteomes" id="UP000276133"/>
    </source>
</evidence>
<feature type="compositionally biased region" description="Low complexity" evidence="1">
    <location>
        <begin position="57"/>
        <end position="77"/>
    </location>
</feature>
<feature type="compositionally biased region" description="Low complexity" evidence="1">
    <location>
        <begin position="144"/>
        <end position="153"/>
    </location>
</feature>
<gene>
    <name evidence="2" type="ORF">BpHYR1_024786</name>
</gene>
<evidence type="ECO:0000313" key="2">
    <source>
        <dbReference type="EMBL" id="RNA03164.1"/>
    </source>
</evidence>
<name>A0A3M7PW14_BRAPC</name>
<protein>
    <submittedName>
        <fullName evidence="2">Uncharacterized protein</fullName>
    </submittedName>
</protein>
<proteinExistence type="predicted"/>
<sequence length="172" mass="18526">MSLNNENEQLKCQLKLYQLQNELVKDPYLVKKCSPTSSNPLHLNSLLHGSKIMQQSSTCTSNSTSPSSSSLSGSQSSCHLNTKNPATALIQNILMLQNQQANSNSLAQSFPFLLNQYPSQLIDPITSTPVKYTQSKCTNAAASTTTSASMAVSGPRNEQKTNALNTQTSAQA</sequence>
<feature type="region of interest" description="Disordered" evidence="1">
    <location>
        <begin position="144"/>
        <end position="172"/>
    </location>
</feature>
<comment type="caution">
    <text evidence="2">The sequence shown here is derived from an EMBL/GenBank/DDBJ whole genome shotgun (WGS) entry which is preliminary data.</text>
</comment>
<feature type="region of interest" description="Disordered" evidence="1">
    <location>
        <begin position="57"/>
        <end position="79"/>
    </location>
</feature>